<dbReference type="InterPro" id="IPR008207">
    <property type="entry name" value="Sig_transdc_His_kin_Hpt_dom"/>
</dbReference>
<dbReference type="Gene3D" id="1.20.120.160">
    <property type="entry name" value="HPT domain"/>
    <property type="match status" value="1"/>
</dbReference>
<dbReference type="Pfam" id="PF02895">
    <property type="entry name" value="H-kinase_dim"/>
    <property type="match status" value="1"/>
</dbReference>
<dbReference type="PANTHER" id="PTHR43395:SF1">
    <property type="entry name" value="CHEMOTAXIS PROTEIN CHEA"/>
    <property type="match status" value="1"/>
</dbReference>
<feature type="domain" description="HPt" evidence="10">
    <location>
        <begin position="1"/>
        <end position="101"/>
    </location>
</feature>
<dbReference type="PRINTS" id="PR00344">
    <property type="entry name" value="BCTRLSENSOR"/>
</dbReference>
<dbReference type="InterPro" id="IPR036061">
    <property type="entry name" value="CheW-like_dom_sf"/>
</dbReference>
<feature type="modified residue" description="Phosphohistidine" evidence="7">
    <location>
        <position position="44"/>
    </location>
</feature>
<dbReference type="InterPro" id="IPR003594">
    <property type="entry name" value="HATPase_dom"/>
</dbReference>
<evidence type="ECO:0000256" key="1">
    <source>
        <dbReference type="ARBA" id="ARBA00000085"/>
    </source>
</evidence>
<protein>
    <recommendedName>
        <fullName evidence="2">histidine kinase</fullName>
        <ecNumber evidence="2">2.7.13.3</ecNumber>
    </recommendedName>
</protein>
<evidence type="ECO:0000313" key="12">
    <source>
        <dbReference type="Proteomes" id="UP001259572"/>
    </source>
</evidence>
<evidence type="ECO:0000256" key="2">
    <source>
        <dbReference type="ARBA" id="ARBA00012438"/>
    </source>
</evidence>
<dbReference type="SUPFAM" id="SSF50341">
    <property type="entry name" value="CheW-like"/>
    <property type="match status" value="1"/>
</dbReference>
<dbReference type="EMBL" id="JAVUPU010000001">
    <property type="protein sequence ID" value="MDT9597546.1"/>
    <property type="molecule type" value="Genomic_DNA"/>
</dbReference>
<dbReference type="SMART" id="SM01231">
    <property type="entry name" value="H-kinase_dim"/>
    <property type="match status" value="1"/>
</dbReference>
<dbReference type="PANTHER" id="PTHR43395">
    <property type="entry name" value="SENSOR HISTIDINE KINASE CHEA"/>
    <property type="match status" value="1"/>
</dbReference>
<name>A0ABU3Q298_9SPHN</name>
<dbReference type="PROSITE" id="PS50109">
    <property type="entry name" value="HIS_KIN"/>
    <property type="match status" value="1"/>
</dbReference>
<evidence type="ECO:0000313" key="11">
    <source>
        <dbReference type="EMBL" id="MDT9597546.1"/>
    </source>
</evidence>
<dbReference type="InterPro" id="IPR004105">
    <property type="entry name" value="CheA-like_dim"/>
</dbReference>
<dbReference type="SMART" id="SM00073">
    <property type="entry name" value="HPT"/>
    <property type="match status" value="1"/>
</dbReference>
<dbReference type="GO" id="GO:0004673">
    <property type="term" value="F:protein histidine kinase activity"/>
    <property type="evidence" value="ECO:0007669"/>
    <property type="project" value="UniProtKB-EC"/>
</dbReference>
<accession>A0ABU3Q298</accession>
<comment type="caution">
    <text evidence="11">The sequence shown here is derived from an EMBL/GenBank/DDBJ whole genome shotgun (WGS) entry which is preliminary data.</text>
</comment>
<evidence type="ECO:0000256" key="6">
    <source>
        <dbReference type="ARBA" id="ARBA00023012"/>
    </source>
</evidence>
<dbReference type="InterPro" id="IPR036890">
    <property type="entry name" value="HATPase_C_sf"/>
</dbReference>
<keyword evidence="12" id="KW-1185">Reference proteome</keyword>
<feature type="domain" description="Histidine kinase" evidence="8">
    <location>
        <begin position="134"/>
        <end position="392"/>
    </location>
</feature>
<comment type="catalytic activity">
    <reaction evidence="1">
        <text>ATP + protein L-histidine = ADP + protein N-phospho-L-histidine.</text>
        <dbReference type="EC" id="2.7.13.3"/>
    </reaction>
</comment>
<dbReference type="PROSITE" id="PS50851">
    <property type="entry name" value="CHEW"/>
    <property type="match status" value="1"/>
</dbReference>
<dbReference type="Pfam" id="PF02518">
    <property type="entry name" value="HATPase_c"/>
    <property type="match status" value="1"/>
</dbReference>
<dbReference type="CDD" id="cd00088">
    <property type="entry name" value="HPT"/>
    <property type="match status" value="1"/>
</dbReference>
<dbReference type="Gene3D" id="3.30.565.10">
    <property type="entry name" value="Histidine kinase-like ATPase, C-terminal domain"/>
    <property type="match status" value="1"/>
</dbReference>
<gene>
    <name evidence="11" type="ORF">RQX22_01100</name>
</gene>
<dbReference type="Proteomes" id="UP001259572">
    <property type="component" value="Unassembled WGS sequence"/>
</dbReference>
<dbReference type="InterPro" id="IPR002545">
    <property type="entry name" value="CheW-lke_dom"/>
</dbReference>
<organism evidence="11 12">
    <name type="scientific">Sphingosinicella rhizophila</name>
    <dbReference type="NCBI Taxonomy" id="3050082"/>
    <lineage>
        <taxon>Bacteria</taxon>
        <taxon>Pseudomonadati</taxon>
        <taxon>Pseudomonadota</taxon>
        <taxon>Alphaproteobacteria</taxon>
        <taxon>Sphingomonadales</taxon>
        <taxon>Sphingosinicellaceae</taxon>
        <taxon>Sphingosinicella</taxon>
    </lineage>
</organism>
<dbReference type="Pfam" id="PF01584">
    <property type="entry name" value="CheW"/>
    <property type="match status" value="1"/>
</dbReference>
<evidence type="ECO:0000259" key="9">
    <source>
        <dbReference type="PROSITE" id="PS50851"/>
    </source>
</evidence>
<evidence type="ECO:0000259" key="10">
    <source>
        <dbReference type="PROSITE" id="PS50894"/>
    </source>
</evidence>
<reference evidence="11 12" key="1">
    <citation type="submission" date="2023-05" db="EMBL/GenBank/DDBJ databases">
        <authorList>
            <person name="Guo Y."/>
        </authorList>
    </citation>
    <scope>NUCLEOTIDE SEQUENCE [LARGE SCALE GENOMIC DNA]</scope>
    <source>
        <strain evidence="11 12">GR2756</strain>
    </source>
</reference>
<dbReference type="SMART" id="SM00387">
    <property type="entry name" value="HATPase_c"/>
    <property type="match status" value="1"/>
</dbReference>
<evidence type="ECO:0000256" key="5">
    <source>
        <dbReference type="ARBA" id="ARBA00022777"/>
    </source>
</evidence>
<dbReference type="SUPFAM" id="SSF55874">
    <property type="entry name" value="ATPase domain of HSP90 chaperone/DNA topoisomerase II/histidine kinase"/>
    <property type="match status" value="1"/>
</dbReference>
<dbReference type="SUPFAM" id="SSF47226">
    <property type="entry name" value="Histidine-containing phosphotransfer domain, HPT domain"/>
    <property type="match status" value="1"/>
</dbReference>
<dbReference type="InterPro" id="IPR005467">
    <property type="entry name" value="His_kinase_dom"/>
</dbReference>
<keyword evidence="6" id="KW-0902">Two-component regulatory system</keyword>
<dbReference type="Pfam" id="PF01627">
    <property type="entry name" value="Hpt"/>
    <property type="match status" value="1"/>
</dbReference>
<dbReference type="PROSITE" id="PS50894">
    <property type="entry name" value="HPT"/>
    <property type="match status" value="1"/>
</dbReference>
<dbReference type="EC" id="2.7.13.3" evidence="2"/>
<dbReference type="SMART" id="SM00260">
    <property type="entry name" value="CheW"/>
    <property type="match status" value="1"/>
</dbReference>
<dbReference type="RefSeq" id="WP_315722860.1">
    <property type="nucleotide sequence ID" value="NZ_JAVUPU010000001.1"/>
</dbReference>
<dbReference type="InterPro" id="IPR051315">
    <property type="entry name" value="Bact_Chemotaxis_CheA"/>
</dbReference>
<evidence type="ECO:0000256" key="3">
    <source>
        <dbReference type="ARBA" id="ARBA00022553"/>
    </source>
</evidence>
<dbReference type="InterPro" id="IPR004358">
    <property type="entry name" value="Sig_transdc_His_kin-like_C"/>
</dbReference>
<feature type="domain" description="CheW-like" evidence="9">
    <location>
        <begin position="394"/>
        <end position="530"/>
    </location>
</feature>
<keyword evidence="5" id="KW-0418">Kinase</keyword>
<keyword evidence="4 11" id="KW-0808">Transferase</keyword>
<dbReference type="InterPro" id="IPR036641">
    <property type="entry name" value="HPT_dom_sf"/>
</dbReference>
<evidence type="ECO:0000256" key="7">
    <source>
        <dbReference type="PROSITE-ProRule" id="PRU00110"/>
    </source>
</evidence>
<keyword evidence="3 7" id="KW-0597">Phosphoprotein</keyword>
<proteinExistence type="predicted"/>
<evidence type="ECO:0000256" key="4">
    <source>
        <dbReference type="ARBA" id="ARBA00022679"/>
    </source>
</evidence>
<dbReference type="Gene3D" id="2.30.30.40">
    <property type="entry name" value="SH3 Domains"/>
    <property type="match status" value="1"/>
</dbReference>
<sequence length="782" mass="82593">MDDLITEFIAETRDMLDALGGEIIAWEAAPADRSRLDEIFRFVHTVKGNCGFFDLPRIRGLSHAAENVLTDLRSGKRAADPALVSAVLAIIDRIGELVQELESGETLASGDDEQLIAALDQEAGETKGETAATTSMPSIRSNLRSIRLPVDLLDRVMSGVSDLVLARNELARCLRESGYGAGVEAAFDRVSATIGEIRDAITHTRMQRIDNLFATLPRLARDVADELGKKIALEIEGGDVELDREMIEMIRDPLTHIIRNAIDHGIEDEAVRREAGKPATGNIRIAASQAGNQILIEIADDGRGIDGDKLVARAMASGLLSQNQADRLSAAQRTALIFEPGLSTAGQVTAISGRGVGMDVVRANVERIGGLIDIDNRPGLGLRLTLRVPLTLTIIPALTVQLNGQSYAVPRSTIEEIVRVKGGAVAIESLGGSSIATIRGRRLPLVSLGAALGVTHQEATEDQCLIVLRPAGTGIYALAVDKVSDHEELVVKPAAPAVMATGLYGGTTLADDGRPILLLDPPGIAATAGIALEAGTFDTSFASTATAAPEADAKPALLFMSLCGVKRIVPLSAVERIEDVPSEAVQISAGRLHIALGDSILRLQGCGAEAAGRAIRILRLSDGINQVAYGIGDVVDIVPLGTDILPAATEGEVRGVTLIGGEQVEVLDLFHLFEGSATSEPEGARRICAIPAEDHWMETILGPVIESAGYRIVRAGDPGAEMADIHLVNSDEISVKPCIKSGRVVKICSDPEKTAGDAIHRYDRSALLDALADTASGRKSRA</sequence>
<evidence type="ECO:0000259" key="8">
    <source>
        <dbReference type="PROSITE" id="PS50109"/>
    </source>
</evidence>